<dbReference type="InterPro" id="IPR036879">
    <property type="entry name" value="TF_MADSbox_sf"/>
</dbReference>
<dbReference type="Gramene" id="PRQ55580">
    <property type="protein sequence ID" value="PRQ55580"/>
    <property type="gene ID" value="RchiOBHm_Chr1g0326161"/>
</dbReference>
<keyword evidence="6" id="KW-0175">Coiled coil</keyword>
<dbReference type="GO" id="GO:0046983">
    <property type="term" value="F:protein dimerization activity"/>
    <property type="evidence" value="ECO:0007669"/>
    <property type="project" value="InterPro"/>
</dbReference>
<dbReference type="InterPro" id="IPR002100">
    <property type="entry name" value="TF_MADSbox"/>
</dbReference>
<evidence type="ECO:0000256" key="4">
    <source>
        <dbReference type="ARBA" id="ARBA00023163"/>
    </source>
</evidence>
<feature type="domain" description="MADS-box" evidence="7">
    <location>
        <begin position="1"/>
        <end position="47"/>
    </location>
</feature>
<keyword evidence="3" id="KW-0238">DNA-binding</keyword>
<dbReference type="AlphaFoldDB" id="A0A2P6SA56"/>
<keyword evidence="9" id="KW-1185">Reference proteome</keyword>
<keyword evidence="5" id="KW-0539">Nucleus</keyword>
<gene>
    <name evidence="8" type="ORF">RchiOBHm_Chr1g0326161</name>
</gene>
<proteinExistence type="predicted"/>
<dbReference type="GO" id="GO:0003677">
    <property type="term" value="F:DNA binding"/>
    <property type="evidence" value="ECO:0007669"/>
    <property type="project" value="UniProtKB-KW"/>
</dbReference>
<reference evidence="8 9" key="1">
    <citation type="journal article" date="2018" name="Nat. Genet.">
        <title>The Rosa genome provides new insights in the design of modern roses.</title>
        <authorList>
            <person name="Bendahmane M."/>
        </authorList>
    </citation>
    <scope>NUCLEOTIDE SEQUENCE [LARGE SCALE GENOMIC DNA]</scope>
    <source>
        <strain evidence="9">cv. Old Blush</strain>
    </source>
</reference>
<keyword evidence="2" id="KW-0805">Transcription regulation</keyword>
<dbReference type="EMBL" id="PDCK01000039">
    <property type="protein sequence ID" value="PRQ55580.1"/>
    <property type="molecule type" value="Genomic_DNA"/>
</dbReference>
<evidence type="ECO:0000313" key="9">
    <source>
        <dbReference type="Proteomes" id="UP000238479"/>
    </source>
</evidence>
<dbReference type="Gene3D" id="3.40.1810.10">
    <property type="entry name" value="Transcription factor, MADS-box"/>
    <property type="match status" value="1"/>
</dbReference>
<feature type="coiled-coil region" evidence="6">
    <location>
        <begin position="123"/>
        <end position="150"/>
    </location>
</feature>
<sequence>MPKTANPGRRHATLLKKANELSILCDAEVAIIAFSPDGELHEYSSTSMEHTLERYKNRTGLVLPSRVESPAPEEHRHEPAKQELQERHKALRLEKLQRMGKELDGLSSDALATLLEQQTKGLLAVHSKKVELLEEKLQRSRTREEQAMHENGLLEEKLLRSRSREEQTMHENKSLRRRIGGFMMRQNYKRHILSCHPANYFDRNFGNRMGFCTSSRAAVSVSNYPSEGTDDHLDMTTLRLWPS</sequence>
<comment type="caution">
    <text evidence="8">The sequence shown here is derived from an EMBL/GenBank/DDBJ whole genome shotgun (WGS) entry which is preliminary data.</text>
</comment>
<name>A0A2P6SA56_ROSCH</name>
<dbReference type="SUPFAM" id="SSF55455">
    <property type="entry name" value="SRF-like"/>
    <property type="match status" value="1"/>
</dbReference>
<dbReference type="Proteomes" id="UP000238479">
    <property type="component" value="Chromosome 1"/>
</dbReference>
<evidence type="ECO:0000256" key="6">
    <source>
        <dbReference type="SAM" id="Coils"/>
    </source>
</evidence>
<dbReference type="SMART" id="SM00432">
    <property type="entry name" value="MADS"/>
    <property type="match status" value="1"/>
</dbReference>
<dbReference type="GO" id="GO:0005634">
    <property type="term" value="C:nucleus"/>
    <property type="evidence" value="ECO:0007669"/>
    <property type="project" value="UniProtKB-SubCell"/>
</dbReference>
<evidence type="ECO:0000256" key="2">
    <source>
        <dbReference type="ARBA" id="ARBA00023015"/>
    </source>
</evidence>
<organism evidence="8 9">
    <name type="scientific">Rosa chinensis</name>
    <name type="common">China rose</name>
    <dbReference type="NCBI Taxonomy" id="74649"/>
    <lineage>
        <taxon>Eukaryota</taxon>
        <taxon>Viridiplantae</taxon>
        <taxon>Streptophyta</taxon>
        <taxon>Embryophyta</taxon>
        <taxon>Tracheophyta</taxon>
        <taxon>Spermatophyta</taxon>
        <taxon>Magnoliopsida</taxon>
        <taxon>eudicotyledons</taxon>
        <taxon>Gunneridae</taxon>
        <taxon>Pentapetalae</taxon>
        <taxon>rosids</taxon>
        <taxon>fabids</taxon>
        <taxon>Rosales</taxon>
        <taxon>Rosaceae</taxon>
        <taxon>Rosoideae</taxon>
        <taxon>Rosoideae incertae sedis</taxon>
        <taxon>Rosa</taxon>
    </lineage>
</organism>
<keyword evidence="4" id="KW-0804">Transcription</keyword>
<dbReference type="PANTHER" id="PTHR48019">
    <property type="entry name" value="SERUM RESPONSE FACTOR HOMOLOG"/>
    <property type="match status" value="1"/>
</dbReference>
<evidence type="ECO:0000256" key="5">
    <source>
        <dbReference type="ARBA" id="ARBA00023242"/>
    </source>
</evidence>
<evidence type="ECO:0000313" key="8">
    <source>
        <dbReference type="EMBL" id="PRQ55580.1"/>
    </source>
</evidence>
<protein>
    <submittedName>
        <fullName evidence="8">Putative transcription factor MADS-MIKC family</fullName>
    </submittedName>
</protein>
<dbReference type="PROSITE" id="PS50066">
    <property type="entry name" value="MADS_BOX_2"/>
    <property type="match status" value="1"/>
</dbReference>
<evidence type="ECO:0000256" key="1">
    <source>
        <dbReference type="ARBA" id="ARBA00004123"/>
    </source>
</evidence>
<dbReference type="Pfam" id="PF00319">
    <property type="entry name" value="SRF-TF"/>
    <property type="match status" value="1"/>
</dbReference>
<evidence type="ECO:0000256" key="3">
    <source>
        <dbReference type="ARBA" id="ARBA00023125"/>
    </source>
</evidence>
<accession>A0A2P6SA56</accession>
<dbReference type="OrthoDB" id="1898716at2759"/>
<evidence type="ECO:0000259" key="7">
    <source>
        <dbReference type="PROSITE" id="PS50066"/>
    </source>
</evidence>
<dbReference type="PRINTS" id="PR00404">
    <property type="entry name" value="MADSDOMAIN"/>
</dbReference>
<dbReference type="InterPro" id="IPR050142">
    <property type="entry name" value="MADS-box/MEF2_TF"/>
</dbReference>
<comment type="subcellular location">
    <subcellularLocation>
        <location evidence="1">Nucleus</location>
    </subcellularLocation>
</comment>